<dbReference type="InterPro" id="IPR005899">
    <property type="entry name" value="Na_pump_deCOase"/>
</dbReference>
<dbReference type="HOGENOM" id="CLU_165438_0_0_0"/>
<accession>U7VD17</accession>
<dbReference type="Proteomes" id="UP000017081">
    <property type="component" value="Unassembled WGS sequence"/>
</dbReference>
<dbReference type="Pfam" id="PF04277">
    <property type="entry name" value="OAD_gamma"/>
    <property type="match status" value="1"/>
</dbReference>
<evidence type="ECO:0000313" key="8">
    <source>
        <dbReference type="Proteomes" id="UP000017081"/>
    </source>
</evidence>
<dbReference type="AlphaFoldDB" id="U7VD17"/>
<sequence length="103" mass="11328">MFKGAISLITSLEITLISMLVVFTILAILAFVLSLFKYIPAEKVQEIKKATPAAAPKKVEREKFDPSKITSEEMRVAMMVACIEAAGEDKDANVRVIGIKELN</sequence>
<dbReference type="EMBL" id="AXZF01000016">
    <property type="protein sequence ID" value="ERT69617.1"/>
    <property type="molecule type" value="Genomic_DNA"/>
</dbReference>
<dbReference type="GO" id="GO:0005886">
    <property type="term" value="C:plasma membrane"/>
    <property type="evidence" value="ECO:0007669"/>
    <property type="project" value="UniProtKB-SubCell"/>
</dbReference>
<dbReference type="GO" id="GO:0015081">
    <property type="term" value="F:sodium ion transmembrane transporter activity"/>
    <property type="evidence" value="ECO:0007669"/>
    <property type="project" value="InterPro"/>
</dbReference>
<evidence type="ECO:0000313" key="7">
    <source>
        <dbReference type="EMBL" id="ERT69617.1"/>
    </source>
</evidence>
<name>U7VD17_9FUSO</name>
<protein>
    <submittedName>
        <fullName evidence="7">Sodium pump decarboxylase, gamma subunit</fullName>
    </submittedName>
</protein>
<dbReference type="RefSeq" id="WP_023050002.1">
    <property type="nucleotide sequence ID" value="NZ_CP173065.2"/>
</dbReference>
<evidence type="ECO:0000256" key="3">
    <source>
        <dbReference type="ARBA" id="ARBA00022692"/>
    </source>
</evidence>
<gene>
    <name evidence="7" type="ORF">HMPREF0202_00455</name>
</gene>
<dbReference type="eggNOG" id="ENOG50333X9">
    <property type="taxonomic scope" value="Bacteria"/>
</dbReference>
<keyword evidence="8" id="KW-1185">Reference proteome</keyword>
<evidence type="ECO:0000256" key="6">
    <source>
        <dbReference type="SAM" id="Phobius"/>
    </source>
</evidence>
<evidence type="ECO:0000256" key="5">
    <source>
        <dbReference type="ARBA" id="ARBA00023136"/>
    </source>
</evidence>
<dbReference type="STRING" id="1319815.HMPREF0202_00455"/>
<evidence type="ECO:0000256" key="2">
    <source>
        <dbReference type="ARBA" id="ARBA00022475"/>
    </source>
</evidence>
<reference evidence="7 8" key="1">
    <citation type="submission" date="2013-08" db="EMBL/GenBank/DDBJ databases">
        <authorList>
            <person name="Weinstock G."/>
            <person name="Sodergren E."/>
            <person name="Wylie T."/>
            <person name="Fulton L."/>
            <person name="Fulton R."/>
            <person name="Fronick C."/>
            <person name="O'Laughlin M."/>
            <person name="Godfrey J."/>
            <person name="Miner T."/>
            <person name="Herter B."/>
            <person name="Appelbaum E."/>
            <person name="Cordes M."/>
            <person name="Lek S."/>
            <person name="Wollam A."/>
            <person name="Pepin K.H."/>
            <person name="Palsikar V.B."/>
            <person name="Mitreva M."/>
            <person name="Wilson R.K."/>
        </authorList>
    </citation>
    <scope>NUCLEOTIDE SEQUENCE [LARGE SCALE GENOMIC DNA]</scope>
    <source>
        <strain evidence="7 8">ATCC BAA-474</strain>
    </source>
</reference>
<keyword evidence="3 6" id="KW-0812">Transmembrane</keyword>
<organism evidence="7 8">
    <name type="scientific">Cetobacterium somerae ATCC BAA-474</name>
    <dbReference type="NCBI Taxonomy" id="1319815"/>
    <lineage>
        <taxon>Bacteria</taxon>
        <taxon>Fusobacteriati</taxon>
        <taxon>Fusobacteriota</taxon>
        <taxon>Fusobacteriia</taxon>
        <taxon>Fusobacteriales</taxon>
        <taxon>Fusobacteriaceae</taxon>
        <taxon>Cetobacterium</taxon>
    </lineage>
</organism>
<evidence type="ECO:0000256" key="4">
    <source>
        <dbReference type="ARBA" id="ARBA00022989"/>
    </source>
</evidence>
<feature type="transmembrane region" description="Helical" evidence="6">
    <location>
        <begin position="16"/>
        <end position="39"/>
    </location>
</feature>
<keyword evidence="2" id="KW-1003">Cell membrane</keyword>
<comment type="subcellular location">
    <subcellularLocation>
        <location evidence="1">Cell membrane</location>
    </subcellularLocation>
</comment>
<keyword evidence="4 6" id="KW-1133">Transmembrane helix</keyword>
<comment type="caution">
    <text evidence="7">The sequence shown here is derived from an EMBL/GenBank/DDBJ whole genome shotgun (WGS) entry which is preliminary data.</text>
</comment>
<evidence type="ECO:0000256" key="1">
    <source>
        <dbReference type="ARBA" id="ARBA00004236"/>
    </source>
</evidence>
<dbReference type="GO" id="GO:0036376">
    <property type="term" value="P:sodium ion export across plasma membrane"/>
    <property type="evidence" value="ECO:0007669"/>
    <property type="project" value="InterPro"/>
</dbReference>
<keyword evidence="5 6" id="KW-0472">Membrane</keyword>
<proteinExistence type="predicted"/>